<evidence type="ECO:0000313" key="8">
    <source>
        <dbReference type="EMBL" id="MDX2913197.1"/>
    </source>
</evidence>
<dbReference type="InterPro" id="IPR011701">
    <property type="entry name" value="MFS"/>
</dbReference>
<dbReference type="EMBL" id="JARAVY010000014">
    <property type="protein sequence ID" value="MDX2913197.1"/>
    <property type="molecule type" value="Genomic_DNA"/>
</dbReference>
<keyword evidence="9" id="KW-1185">Reference proteome</keyword>
<organism evidence="8 9">
    <name type="scientific">Streptomyces griseiscabiei</name>
    <dbReference type="NCBI Taxonomy" id="2993540"/>
    <lineage>
        <taxon>Bacteria</taxon>
        <taxon>Bacillati</taxon>
        <taxon>Actinomycetota</taxon>
        <taxon>Actinomycetes</taxon>
        <taxon>Kitasatosporales</taxon>
        <taxon>Streptomycetaceae</taxon>
        <taxon>Streptomyces</taxon>
    </lineage>
</organism>
<feature type="domain" description="Major facilitator superfamily (MFS) profile" evidence="7">
    <location>
        <begin position="5"/>
        <end position="372"/>
    </location>
</feature>
<dbReference type="RefSeq" id="WP_256965451.1">
    <property type="nucleotide sequence ID" value="NZ_JAGJBZ010000001.1"/>
</dbReference>
<proteinExistence type="predicted"/>
<gene>
    <name evidence="8" type="ORF">PV517_31575</name>
</gene>
<evidence type="ECO:0000256" key="6">
    <source>
        <dbReference type="SAM" id="Phobius"/>
    </source>
</evidence>
<protein>
    <submittedName>
        <fullName evidence="8">MFS transporter</fullName>
    </submittedName>
</protein>
<sequence length="423" mass="43061">MRVPSVSWLFVTSIVGRFHQGMTGLALMMLTTEHASYPVYSAVSAAGVAGAVVAGPLLSRLADAHGRRRVLTATTVLHTVGIAALLLAPPRPVPLVGLSLFLGLCTPPMTSAVRAALPTLLRSGQRGTYFALEATSQEVIFVVGPVVTSSLAVFGGPRLALGACGALVLAGTLAYVRDRNAEAGRASAAPAKAGALLRRPGLPRLFAAGFLLTGALAGQVLGVVALVSGRQVSAEAGFVIAVGSLGSLVGGLIHGTRKNHRARLRHLMVFLAAGLAVLPLATGEFTLTVLLFFWGLTVAPAMSGLFERLSATAPEGAAAEAFGWMNSMFAAGNVAGTALSGLLITQWGARAPLVAACGLALLAAFVCEPWTRPGRGDPGSPEGAGTGGTETGGTDRPPASPDDAERPPAPPGTVPHTERHDHP</sequence>
<feature type="transmembrane region" description="Helical" evidence="6">
    <location>
        <begin position="159"/>
        <end position="176"/>
    </location>
</feature>
<dbReference type="InterPro" id="IPR036259">
    <property type="entry name" value="MFS_trans_sf"/>
</dbReference>
<evidence type="ECO:0000256" key="4">
    <source>
        <dbReference type="ARBA" id="ARBA00023136"/>
    </source>
</evidence>
<feature type="transmembrane region" description="Helical" evidence="6">
    <location>
        <begin position="70"/>
        <end position="89"/>
    </location>
</feature>
<evidence type="ECO:0000256" key="5">
    <source>
        <dbReference type="SAM" id="MobiDB-lite"/>
    </source>
</evidence>
<dbReference type="Pfam" id="PF07690">
    <property type="entry name" value="MFS_1"/>
    <property type="match status" value="1"/>
</dbReference>
<dbReference type="PANTHER" id="PTHR23542">
    <property type="match status" value="1"/>
</dbReference>
<dbReference type="InterPro" id="IPR020846">
    <property type="entry name" value="MFS_dom"/>
</dbReference>
<evidence type="ECO:0000259" key="7">
    <source>
        <dbReference type="PROSITE" id="PS50850"/>
    </source>
</evidence>
<feature type="transmembrane region" description="Helical" evidence="6">
    <location>
        <begin position="234"/>
        <end position="255"/>
    </location>
</feature>
<reference evidence="8 9" key="1">
    <citation type="journal article" date="2023" name="Microb. Genom.">
        <title>Mesoterricola silvestris gen. nov., sp. nov., Mesoterricola sediminis sp. nov., Geothrix oryzae sp. nov., Geothrix edaphica sp. nov., Geothrix rubra sp. nov., and Geothrix limicola sp. nov., six novel members of Acidobacteriota isolated from soils.</title>
        <authorList>
            <person name="Weisberg A.J."/>
            <person name="Pearce E."/>
            <person name="Kramer C.G."/>
            <person name="Chang J.H."/>
            <person name="Clarke C.R."/>
        </authorList>
    </citation>
    <scope>NUCLEOTIDE SEQUENCE [LARGE SCALE GENOMIC DNA]</scope>
    <source>
        <strain evidence="8 9">NRRL_B-2795</strain>
    </source>
</reference>
<keyword evidence="3 6" id="KW-1133">Transmembrane helix</keyword>
<feature type="transmembrane region" description="Helical" evidence="6">
    <location>
        <begin position="267"/>
        <end position="296"/>
    </location>
</feature>
<keyword evidence="4 6" id="KW-0472">Membrane</keyword>
<dbReference type="SUPFAM" id="SSF103473">
    <property type="entry name" value="MFS general substrate transporter"/>
    <property type="match status" value="1"/>
</dbReference>
<comment type="caution">
    <text evidence="8">The sequence shown here is derived from an EMBL/GenBank/DDBJ whole genome shotgun (WGS) entry which is preliminary data.</text>
</comment>
<evidence type="ECO:0000256" key="1">
    <source>
        <dbReference type="ARBA" id="ARBA00004651"/>
    </source>
</evidence>
<feature type="compositionally biased region" description="Gly residues" evidence="5">
    <location>
        <begin position="382"/>
        <end position="391"/>
    </location>
</feature>
<dbReference type="PROSITE" id="PS50850">
    <property type="entry name" value="MFS"/>
    <property type="match status" value="1"/>
</dbReference>
<evidence type="ECO:0000256" key="3">
    <source>
        <dbReference type="ARBA" id="ARBA00022989"/>
    </source>
</evidence>
<dbReference type="Gene3D" id="1.20.1250.20">
    <property type="entry name" value="MFS general substrate transporter like domains"/>
    <property type="match status" value="1"/>
</dbReference>
<feature type="transmembrane region" description="Helical" evidence="6">
    <location>
        <begin position="205"/>
        <end position="228"/>
    </location>
</feature>
<feature type="region of interest" description="Disordered" evidence="5">
    <location>
        <begin position="372"/>
        <end position="423"/>
    </location>
</feature>
<evidence type="ECO:0000313" key="9">
    <source>
        <dbReference type="Proteomes" id="UP001271723"/>
    </source>
</evidence>
<name>A0ABU4LBQ1_9ACTN</name>
<comment type="subcellular location">
    <subcellularLocation>
        <location evidence="1">Cell membrane</location>
        <topology evidence="1">Multi-pass membrane protein</topology>
    </subcellularLocation>
</comment>
<dbReference type="Proteomes" id="UP001271723">
    <property type="component" value="Unassembled WGS sequence"/>
</dbReference>
<evidence type="ECO:0000256" key="2">
    <source>
        <dbReference type="ARBA" id="ARBA00022692"/>
    </source>
</evidence>
<feature type="transmembrane region" description="Helical" evidence="6">
    <location>
        <begin position="37"/>
        <end position="58"/>
    </location>
</feature>
<keyword evidence="2 6" id="KW-0812">Transmembrane</keyword>
<dbReference type="PANTHER" id="PTHR23542:SF1">
    <property type="entry name" value="MAJOR FACILITATOR SUPERFAMILY (MFS) PROFILE DOMAIN-CONTAINING PROTEIN"/>
    <property type="match status" value="1"/>
</dbReference>
<accession>A0ABU4LBQ1</accession>